<dbReference type="PANTHER" id="PTHR23079:SF55">
    <property type="entry name" value="RNA-DIRECTED RNA POLYMERASE"/>
    <property type="match status" value="1"/>
</dbReference>
<comment type="catalytic activity">
    <reaction evidence="1">
        <text>RNA(n) + a ribonucleoside 5'-triphosphate = RNA(n+1) + diphosphate</text>
        <dbReference type="Rhea" id="RHEA:21248"/>
        <dbReference type="Rhea" id="RHEA-COMP:14527"/>
        <dbReference type="Rhea" id="RHEA-COMP:17342"/>
        <dbReference type="ChEBI" id="CHEBI:33019"/>
        <dbReference type="ChEBI" id="CHEBI:61557"/>
        <dbReference type="ChEBI" id="CHEBI:140395"/>
        <dbReference type="EC" id="2.7.7.48"/>
    </reaction>
</comment>
<evidence type="ECO:0000259" key="2">
    <source>
        <dbReference type="Pfam" id="PF05183"/>
    </source>
</evidence>
<accession>A0A9P6BBS0</accession>
<dbReference type="AlphaFoldDB" id="A0A9P6BBS0"/>
<comment type="caution">
    <text evidence="3">The sequence shown here is derived from an EMBL/GenBank/DDBJ whole genome shotgun (WGS) entry which is preliminary data.</text>
</comment>
<comment type="similarity">
    <text evidence="1">Belongs to the RdRP family.</text>
</comment>
<dbReference type="GO" id="GO:0003968">
    <property type="term" value="F:RNA-directed RNA polymerase activity"/>
    <property type="evidence" value="ECO:0007669"/>
    <property type="project" value="UniProtKB-KW"/>
</dbReference>
<evidence type="ECO:0000313" key="3">
    <source>
        <dbReference type="EMBL" id="KAF9521147.1"/>
    </source>
</evidence>
<dbReference type="InterPro" id="IPR007855">
    <property type="entry name" value="RDRP"/>
</dbReference>
<evidence type="ECO:0000256" key="1">
    <source>
        <dbReference type="RuleBase" id="RU363098"/>
    </source>
</evidence>
<feature type="domain" description="RDRP core" evidence="2">
    <location>
        <begin position="202"/>
        <end position="789"/>
    </location>
</feature>
<dbReference type="EC" id="2.7.7.48" evidence="1"/>
<dbReference type="Pfam" id="PF05183">
    <property type="entry name" value="RdRP"/>
    <property type="match status" value="1"/>
</dbReference>
<dbReference type="Proteomes" id="UP000886523">
    <property type="component" value="Unassembled WGS sequence"/>
</dbReference>
<keyword evidence="1" id="KW-0548">Nucleotidyltransferase</keyword>
<evidence type="ECO:0000313" key="4">
    <source>
        <dbReference type="Proteomes" id="UP000886523"/>
    </source>
</evidence>
<keyword evidence="1" id="KW-0808">Transferase</keyword>
<dbReference type="PANTHER" id="PTHR23079">
    <property type="entry name" value="RNA-DEPENDENT RNA POLYMERASE"/>
    <property type="match status" value="1"/>
</dbReference>
<dbReference type="OrthoDB" id="6513042at2759"/>
<keyword evidence="1" id="KW-0696">RNA-directed RNA polymerase</keyword>
<sequence>MQYAVTQTPLSYLRFTHPQTLRRTPTWHLDSHVPTPDNRRRTRQSCMDDLEHARLSPFTSLAMRVILESRAGLDEVLRMAGAVKLPSPFTFPSSPVSRSHFSESDLHWVETWVARLPWQVAYHTTSLLRNLWLSAAELRTFHSRIDQLVDGAPRISRSRDRAHFRTVPFRTSPCLSWHSDAEERPPRRRLSDTTVLCYHVTVTPTSFMLKGPELEQSNRVLREYIEYQDSFIRVNFTDEQKLQYRWDREVDGESFVRQRVGGILKNPFVIAGRKFDFLAYSNSALKEHAVWFVKPFDHPTQGLVNAESIRKRLGNFDRVIRCPARFGARMSQAFSATDKSITITAEEIHTIPDIRNSHGVNFTDGVGTISRQVANDISAALENGRQRRRKRNMNFLQSAFQVRLGGIKGMLSVDHTMSTHDATICVRPSMIKFDAPHSLDVEIAGTFERAKPMYLNRPLIMILETLGVPVSVFQELQQNVITRVNNAVRSLGPAALLLDQYGLGTSFRVSSVLQSLQKLGLGQLPKDEFVTRGLAYAVNDVLRSLKHKARIIVPDSYTLVGVADVHHYLNEGEIFACIRSPHQKPLYLEGEILITRSPAIHPGDVQMVRAIGKPPINSPFAREELPNCVVFATQGESLPQSLGGGDLDGDLYNLITFPGLFPERTVTPGAYPETTLKYLPEGQRCTIKDVADFVCDFLNNDHLGMIANQNLIIADQSPSMSEHRDCLLLAQLASQAVDFAKSGVPANISLMPKLHFSSKPDWSAGEILRNSAGEYYQSKHALGVLYRAIELPDTSPAGGKRGLNEDEDIAAALEELRLGSYLEDAIPQDEITTLLRPELEPYITLTLTADIAENEIIPQYTSFVLELQYICANHSWTRRPLTEEECWAGTIVAKSSQPRQRNDLQARLRQQCKVLVDTTREELSDTDRLEDWLLRAWVAWKVSCALGSAFGAKSYGYVALGSIFEALRALKDLDEYLDRYDAE</sequence>
<proteinExistence type="inferred from homology"/>
<protein>
    <recommendedName>
        <fullName evidence="1">RNA-dependent RNA polymerase</fullName>
        <ecNumber evidence="1">2.7.7.48</ecNumber>
    </recommendedName>
</protein>
<gene>
    <name evidence="3" type="ORF">BS47DRAFT_1404575</name>
</gene>
<dbReference type="EMBL" id="MU128909">
    <property type="protein sequence ID" value="KAF9521147.1"/>
    <property type="molecule type" value="Genomic_DNA"/>
</dbReference>
<dbReference type="GO" id="GO:0003723">
    <property type="term" value="F:RNA binding"/>
    <property type="evidence" value="ECO:0007669"/>
    <property type="project" value="UniProtKB-KW"/>
</dbReference>
<dbReference type="GO" id="GO:0030422">
    <property type="term" value="P:siRNA processing"/>
    <property type="evidence" value="ECO:0007669"/>
    <property type="project" value="TreeGrafter"/>
</dbReference>
<dbReference type="InterPro" id="IPR057596">
    <property type="entry name" value="RDRP_core"/>
</dbReference>
<name>A0A9P6BBS0_9AGAM</name>
<keyword evidence="1" id="KW-0694">RNA-binding</keyword>
<organism evidence="3 4">
    <name type="scientific">Hydnum rufescens UP504</name>
    <dbReference type="NCBI Taxonomy" id="1448309"/>
    <lineage>
        <taxon>Eukaryota</taxon>
        <taxon>Fungi</taxon>
        <taxon>Dikarya</taxon>
        <taxon>Basidiomycota</taxon>
        <taxon>Agaricomycotina</taxon>
        <taxon>Agaricomycetes</taxon>
        <taxon>Cantharellales</taxon>
        <taxon>Hydnaceae</taxon>
        <taxon>Hydnum</taxon>
    </lineage>
</organism>
<reference evidence="3" key="1">
    <citation type="journal article" date="2020" name="Nat. Commun.">
        <title>Large-scale genome sequencing of mycorrhizal fungi provides insights into the early evolution of symbiotic traits.</title>
        <authorList>
            <person name="Miyauchi S."/>
            <person name="Kiss E."/>
            <person name="Kuo A."/>
            <person name="Drula E."/>
            <person name="Kohler A."/>
            <person name="Sanchez-Garcia M."/>
            <person name="Morin E."/>
            <person name="Andreopoulos B."/>
            <person name="Barry K.W."/>
            <person name="Bonito G."/>
            <person name="Buee M."/>
            <person name="Carver A."/>
            <person name="Chen C."/>
            <person name="Cichocki N."/>
            <person name="Clum A."/>
            <person name="Culley D."/>
            <person name="Crous P.W."/>
            <person name="Fauchery L."/>
            <person name="Girlanda M."/>
            <person name="Hayes R.D."/>
            <person name="Keri Z."/>
            <person name="LaButti K."/>
            <person name="Lipzen A."/>
            <person name="Lombard V."/>
            <person name="Magnuson J."/>
            <person name="Maillard F."/>
            <person name="Murat C."/>
            <person name="Nolan M."/>
            <person name="Ohm R.A."/>
            <person name="Pangilinan J."/>
            <person name="Pereira M.F."/>
            <person name="Perotto S."/>
            <person name="Peter M."/>
            <person name="Pfister S."/>
            <person name="Riley R."/>
            <person name="Sitrit Y."/>
            <person name="Stielow J.B."/>
            <person name="Szollosi G."/>
            <person name="Zifcakova L."/>
            <person name="Stursova M."/>
            <person name="Spatafora J.W."/>
            <person name="Tedersoo L."/>
            <person name="Vaario L.M."/>
            <person name="Yamada A."/>
            <person name="Yan M."/>
            <person name="Wang P."/>
            <person name="Xu J."/>
            <person name="Bruns T."/>
            <person name="Baldrian P."/>
            <person name="Vilgalys R."/>
            <person name="Dunand C."/>
            <person name="Henrissat B."/>
            <person name="Grigoriev I.V."/>
            <person name="Hibbett D."/>
            <person name="Nagy L.G."/>
            <person name="Martin F.M."/>
        </authorList>
    </citation>
    <scope>NUCLEOTIDE SEQUENCE</scope>
    <source>
        <strain evidence="3">UP504</strain>
    </source>
</reference>
<dbReference type="GO" id="GO:0031380">
    <property type="term" value="C:nuclear RNA-directed RNA polymerase complex"/>
    <property type="evidence" value="ECO:0007669"/>
    <property type="project" value="TreeGrafter"/>
</dbReference>
<keyword evidence="4" id="KW-1185">Reference proteome</keyword>